<dbReference type="AlphaFoldDB" id="A0A2G9U0Q0"/>
<dbReference type="Proteomes" id="UP000230423">
    <property type="component" value="Unassembled WGS sequence"/>
</dbReference>
<evidence type="ECO:0000256" key="2">
    <source>
        <dbReference type="ARBA" id="ARBA00022857"/>
    </source>
</evidence>
<dbReference type="PRINTS" id="PR00081">
    <property type="entry name" value="GDHRDH"/>
</dbReference>
<keyword evidence="2" id="KW-0521">NADP</keyword>
<dbReference type="Gene3D" id="3.40.50.720">
    <property type="entry name" value="NAD(P)-binding Rossmann-like Domain"/>
    <property type="match status" value="1"/>
</dbReference>
<gene>
    <name evidence="3" type="ORF">TELCIR_15327</name>
</gene>
<organism evidence="3 4">
    <name type="scientific">Teladorsagia circumcincta</name>
    <name type="common">Brown stomach worm</name>
    <name type="synonym">Ostertagia circumcincta</name>
    <dbReference type="NCBI Taxonomy" id="45464"/>
    <lineage>
        <taxon>Eukaryota</taxon>
        <taxon>Metazoa</taxon>
        <taxon>Ecdysozoa</taxon>
        <taxon>Nematoda</taxon>
        <taxon>Chromadorea</taxon>
        <taxon>Rhabditida</taxon>
        <taxon>Rhabditina</taxon>
        <taxon>Rhabditomorpha</taxon>
        <taxon>Strongyloidea</taxon>
        <taxon>Trichostrongylidae</taxon>
        <taxon>Teladorsagia</taxon>
    </lineage>
</organism>
<evidence type="ECO:0000313" key="3">
    <source>
        <dbReference type="EMBL" id="PIO63090.1"/>
    </source>
</evidence>
<keyword evidence="4" id="KW-1185">Reference proteome</keyword>
<dbReference type="OrthoDB" id="47007at2759"/>
<dbReference type="SUPFAM" id="SSF51735">
    <property type="entry name" value="NAD(P)-binding Rossmann-fold domains"/>
    <property type="match status" value="1"/>
</dbReference>
<dbReference type="Pfam" id="PF13561">
    <property type="entry name" value="adh_short_C2"/>
    <property type="match status" value="1"/>
</dbReference>
<dbReference type="EMBL" id="KZ351302">
    <property type="protein sequence ID" value="PIO63090.1"/>
    <property type="molecule type" value="Genomic_DNA"/>
</dbReference>
<evidence type="ECO:0008006" key="5">
    <source>
        <dbReference type="Google" id="ProtNLM"/>
    </source>
</evidence>
<proteinExistence type="inferred from homology"/>
<dbReference type="PANTHER" id="PTHR44252:SF3">
    <property type="entry name" value="D-ERYTHRULOSE REDUCTASE-RELATED"/>
    <property type="match status" value="1"/>
</dbReference>
<dbReference type="GO" id="GO:0005997">
    <property type="term" value="P:xylulose metabolic process"/>
    <property type="evidence" value="ECO:0007669"/>
    <property type="project" value="TreeGrafter"/>
</dbReference>
<evidence type="ECO:0000256" key="1">
    <source>
        <dbReference type="ARBA" id="ARBA00006484"/>
    </source>
</evidence>
<dbReference type="GO" id="GO:0004090">
    <property type="term" value="F:carbonyl reductase (NADPH) activity"/>
    <property type="evidence" value="ECO:0007669"/>
    <property type="project" value="TreeGrafter"/>
</dbReference>
<comment type="similarity">
    <text evidence="1">Belongs to the short-chain dehydrogenases/reductases (SDR) family.</text>
</comment>
<dbReference type="InterPro" id="IPR002347">
    <property type="entry name" value="SDR_fam"/>
</dbReference>
<sequence length="141" mass="15279">MIRRSIRGVIVNVSSQASKRPLKDHLSYCKLPLPLINCVYAYGKLRGVTKAGLDMASRCLAKELGEHGIRVNNVNPTVVMTEMGKMAWSDPSKAAPMLAQIPIGRFAEVEDVIKAVLFLLSDASAMTTGEAFPVDGGFARM</sequence>
<reference evidence="3 4" key="1">
    <citation type="submission" date="2015-09" db="EMBL/GenBank/DDBJ databases">
        <title>Draft genome of the parasitic nematode Teladorsagia circumcincta isolate WARC Sus (inbred).</title>
        <authorList>
            <person name="Mitreva M."/>
        </authorList>
    </citation>
    <scope>NUCLEOTIDE SEQUENCE [LARGE SCALE GENOMIC DNA]</scope>
    <source>
        <strain evidence="3 4">S</strain>
    </source>
</reference>
<evidence type="ECO:0000313" key="4">
    <source>
        <dbReference type="Proteomes" id="UP000230423"/>
    </source>
</evidence>
<name>A0A2G9U0Q0_TELCI</name>
<accession>A0A2G9U0Q0</accession>
<protein>
    <recommendedName>
        <fullName evidence="5">L-xylulose reductase</fullName>
    </recommendedName>
</protein>
<dbReference type="PANTHER" id="PTHR44252">
    <property type="entry name" value="D-ERYTHRULOSE REDUCTASE"/>
    <property type="match status" value="1"/>
</dbReference>
<dbReference type="InterPro" id="IPR036291">
    <property type="entry name" value="NAD(P)-bd_dom_sf"/>
</dbReference>
<dbReference type="GO" id="GO:0006006">
    <property type="term" value="P:glucose metabolic process"/>
    <property type="evidence" value="ECO:0007669"/>
    <property type="project" value="TreeGrafter"/>
</dbReference>
<dbReference type="GO" id="GO:0050038">
    <property type="term" value="F:L-xylulose reductase (NADPH) activity"/>
    <property type="evidence" value="ECO:0007669"/>
    <property type="project" value="TreeGrafter"/>
</dbReference>
<dbReference type="InterPro" id="IPR051737">
    <property type="entry name" value="L-xylulose/Carbonyl_redctase"/>
</dbReference>